<dbReference type="Proteomes" id="UP000789508">
    <property type="component" value="Unassembled WGS sequence"/>
</dbReference>
<organism evidence="1 2">
    <name type="scientific">Ambispora leptoticha</name>
    <dbReference type="NCBI Taxonomy" id="144679"/>
    <lineage>
        <taxon>Eukaryota</taxon>
        <taxon>Fungi</taxon>
        <taxon>Fungi incertae sedis</taxon>
        <taxon>Mucoromycota</taxon>
        <taxon>Glomeromycotina</taxon>
        <taxon>Glomeromycetes</taxon>
        <taxon>Archaeosporales</taxon>
        <taxon>Ambisporaceae</taxon>
        <taxon>Ambispora</taxon>
    </lineage>
</organism>
<dbReference type="AlphaFoldDB" id="A0A9N9CDF7"/>
<proteinExistence type="predicted"/>
<evidence type="ECO:0000313" key="2">
    <source>
        <dbReference type="Proteomes" id="UP000789508"/>
    </source>
</evidence>
<keyword evidence="2" id="KW-1185">Reference proteome</keyword>
<accession>A0A9N9CDF7</accession>
<protein>
    <submittedName>
        <fullName evidence="1">6725_t:CDS:1</fullName>
    </submittedName>
</protein>
<comment type="caution">
    <text evidence="1">The sequence shown here is derived from an EMBL/GenBank/DDBJ whole genome shotgun (WGS) entry which is preliminary data.</text>
</comment>
<sequence length="90" mass="10772">LCTASLGLNTREPVTGSKYKTDYSTYTRFPPPDLEILSLKEAVREITHYYGFHYFVQILITLMHQLRTLQQLRILYQLRVLHQLLQKLWF</sequence>
<evidence type="ECO:0000313" key="1">
    <source>
        <dbReference type="EMBL" id="CAG8595952.1"/>
    </source>
</evidence>
<gene>
    <name evidence="1" type="ORF">ALEPTO_LOCUS7920</name>
</gene>
<dbReference type="EMBL" id="CAJVPS010003892">
    <property type="protein sequence ID" value="CAG8595952.1"/>
    <property type="molecule type" value="Genomic_DNA"/>
</dbReference>
<name>A0A9N9CDF7_9GLOM</name>
<reference evidence="1" key="1">
    <citation type="submission" date="2021-06" db="EMBL/GenBank/DDBJ databases">
        <authorList>
            <person name="Kallberg Y."/>
            <person name="Tangrot J."/>
            <person name="Rosling A."/>
        </authorList>
    </citation>
    <scope>NUCLEOTIDE SEQUENCE</scope>
    <source>
        <strain evidence="1">FL130A</strain>
    </source>
</reference>
<feature type="non-terminal residue" evidence="1">
    <location>
        <position position="1"/>
    </location>
</feature>